<evidence type="ECO:0000313" key="1">
    <source>
        <dbReference type="EMBL" id="KAI3751672.1"/>
    </source>
</evidence>
<protein>
    <submittedName>
        <fullName evidence="1">Uncharacterized protein</fullName>
    </submittedName>
</protein>
<name>A0ACB9DYN0_CICIN</name>
<keyword evidence="2" id="KW-1185">Reference proteome</keyword>
<organism evidence="1 2">
    <name type="scientific">Cichorium intybus</name>
    <name type="common">Chicory</name>
    <dbReference type="NCBI Taxonomy" id="13427"/>
    <lineage>
        <taxon>Eukaryota</taxon>
        <taxon>Viridiplantae</taxon>
        <taxon>Streptophyta</taxon>
        <taxon>Embryophyta</taxon>
        <taxon>Tracheophyta</taxon>
        <taxon>Spermatophyta</taxon>
        <taxon>Magnoliopsida</taxon>
        <taxon>eudicotyledons</taxon>
        <taxon>Gunneridae</taxon>
        <taxon>Pentapetalae</taxon>
        <taxon>asterids</taxon>
        <taxon>campanulids</taxon>
        <taxon>Asterales</taxon>
        <taxon>Asteraceae</taxon>
        <taxon>Cichorioideae</taxon>
        <taxon>Cichorieae</taxon>
        <taxon>Cichoriinae</taxon>
        <taxon>Cichorium</taxon>
    </lineage>
</organism>
<sequence length="87" mass="9266">MIRSKSDPTTGVRAAIGNGCLFISFFRSEGEEDESKLRSEGEDESKLKNREKETNDEGCCFWLTGGGGIPRLLLEASLGSPAVAGGV</sequence>
<gene>
    <name evidence="1" type="ORF">L2E82_22763</name>
</gene>
<dbReference type="Proteomes" id="UP001055811">
    <property type="component" value="Linkage Group LG04"/>
</dbReference>
<comment type="caution">
    <text evidence="1">The sequence shown here is derived from an EMBL/GenBank/DDBJ whole genome shotgun (WGS) entry which is preliminary data.</text>
</comment>
<reference evidence="1 2" key="2">
    <citation type="journal article" date="2022" name="Mol. Ecol. Resour.">
        <title>The genomes of chicory, endive, great burdock and yacon provide insights into Asteraceae paleo-polyploidization history and plant inulin production.</title>
        <authorList>
            <person name="Fan W."/>
            <person name="Wang S."/>
            <person name="Wang H."/>
            <person name="Wang A."/>
            <person name="Jiang F."/>
            <person name="Liu H."/>
            <person name="Zhao H."/>
            <person name="Xu D."/>
            <person name="Zhang Y."/>
        </authorList>
    </citation>
    <scope>NUCLEOTIDE SEQUENCE [LARGE SCALE GENOMIC DNA]</scope>
    <source>
        <strain evidence="2">cv. Punajuju</strain>
        <tissue evidence="1">Leaves</tissue>
    </source>
</reference>
<evidence type="ECO:0000313" key="2">
    <source>
        <dbReference type="Proteomes" id="UP001055811"/>
    </source>
</evidence>
<reference evidence="2" key="1">
    <citation type="journal article" date="2022" name="Mol. Ecol. Resour.">
        <title>The genomes of chicory, endive, great burdock and yacon provide insights into Asteraceae palaeo-polyploidization history and plant inulin production.</title>
        <authorList>
            <person name="Fan W."/>
            <person name="Wang S."/>
            <person name="Wang H."/>
            <person name="Wang A."/>
            <person name="Jiang F."/>
            <person name="Liu H."/>
            <person name="Zhao H."/>
            <person name="Xu D."/>
            <person name="Zhang Y."/>
        </authorList>
    </citation>
    <scope>NUCLEOTIDE SEQUENCE [LARGE SCALE GENOMIC DNA]</scope>
    <source>
        <strain evidence="2">cv. Punajuju</strain>
    </source>
</reference>
<accession>A0ACB9DYN0</accession>
<proteinExistence type="predicted"/>
<dbReference type="EMBL" id="CM042012">
    <property type="protein sequence ID" value="KAI3751672.1"/>
    <property type="molecule type" value="Genomic_DNA"/>
</dbReference>